<accession>A0A4Y8VUH2</accession>
<organism evidence="7 8">
    <name type="scientific">Segatella hominis</name>
    <dbReference type="NCBI Taxonomy" id="2518605"/>
    <lineage>
        <taxon>Bacteria</taxon>
        <taxon>Pseudomonadati</taxon>
        <taxon>Bacteroidota</taxon>
        <taxon>Bacteroidia</taxon>
        <taxon>Bacteroidales</taxon>
        <taxon>Prevotellaceae</taxon>
        <taxon>Segatella</taxon>
    </lineage>
</organism>
<feature type="transmembrane region" description="Helical" evidence="6">
    <location>
        <begin position="339"/>
        <end position="360"/>
    </location>
</feature>
<dbReference type="GeneID" id="302994262"/>
<dbReference type="EMBL" id="SGVY01000005">
    <property type="protein sequence ID" value="TFH84067.1"/>
    <property type="molecule type" value="Genomic_DNA"/>
</dbReference>
<feature type="transmembrane region" description="Helical" evidence="6">
    <location>
        <begin position="187"/>
        <end position="206"/>
    </location>
</feature>
<gene>
    <name evidence="7" type="ORF">EXN75_02985</name>
</gene>
<dbReference type="GO" id="GO:0005886">
    <property type="term" value="C:plasma membrane"/>
    <property type="evidence" value="ECO:0007669"/>
    <property type="project" value="UniProtKB-SubCell"/>
</dbReference>
<evidence type="ECO:0000256" key="3">
    <source>
        <dbReference type="ARBA" id="ARBA00022692"/>
    </source>
</evidence>
<dbReference type="PANTHER" id="PTHR30250">
    <property type="entry name" value="PST FAMILY PREDICTED COLANIC ACID TRANSPORTER"/>
    <property type="match status" value="1"/>
</dbReference>
<reference evidence="7 8" key="1">
    <citation type="submission" date="2019-02" db="EMBL/GenBank/DDBJ databases">
        <title>Draft Genome Sequence of the Prevotella sp. BCRC 81118, Isolated from Human Feces.</title>
        <authorList>
            <person name="Huang C.-H."/>
        </authorList>
    </citation>
    <scope>NUCLEOTIDE SEQUENCE [LARGE SCALE GENOMIC DNA]</scope>
    <source>
        <strain evidence="7 8">BCRC 81118</strain>
    </source>
</reference>
<feature type="transmembrane region" description="Helical" evidence="6">
    <location>
        <begin position="372"/>
        <end position="394"/>
    </location>
</feature>
<dbReference type="InterPro" id="IPR050833">
    <property type="entry name" value="Poly_Biosynth_Transport"/>
</dbReference>
<feature type="transmembrane region" description="Helical" evidence="6">
    <location>
        <begin position="312"/>
        <end position="333"/>
    </location>
</feature>
<dbReference type="InterPro" id="IPR002797">
    <property type="entry name" value="Polysacc_synth"/>
</dbReference>
<comment type="subcellular location">
    <subcellularLocation>
        <location evidence="1">Cell membrane</location>
        <topology evidence="1">Multi-pass membrane protein</topology>
    </subcellularLocation>
</comment>
<feature type="transmembrane region" description="Helical" evidence="6">
    <location>
        <begin position="400"/>
        <end position="419"/>
    </location>
</feature>
<evidence type="ECO:0000256" key="5">
    <source>
        <dbReference type="ARBA" id="ARBA00023136"/>
    </source>
</evidence>
<keyword evidence="5 6" id="KW-0472">Membrane</keyword>
<dbReference type="RefSeq" id="WP_134842723.1">
    <property type="nucleotide sequence ID" value="NZ_DAWCZC010000010.1"/>
</dbReference>
<evidence type="ECO:0000313" key="7">
    <source>
        <dbReference type="EMBL" id="TFH84067.1"/>
    </source>
</evidence>
<evidence type="ECO:0000256" key="2">
    <source>
        <dbReference type="ARBA" id="ARBA00022475"/>
    </source>
</evidence>
<feature type="transmembrane region" description="Helical" evidence="6">
    <location>
        <begin position="456"/>
        <end position="477"/>
    </location>
</feature>
<keyword evidence="3 6" id="KW-0812">Transmembrane</keyword>
<dbReference type="PANTHER" id="PTHR30250:SF11">
    <property type="entry name" value="O-ANTIGEN TRANSPORTER-RELATED"/>
    <property type="match status" value="1"/>
</dbReference>
<dbReference type="Pfam" id="PF01943">
    <property type="entry name" value="Polysacc_synt"/>
    <property type="match status" value="1"/>
</dbReference>
<feature type="transmembrane region" description="Helical" evidence="6">
    <location>
        <begin position="431"/>
        <end position="450"/>
    </location>
</feature>
<feature type="transmembrane region" description="Helical" evidence="6">
    <location>
        <begin position="162"/>
        <end position="181"/>
    </location>
</feature>
<evidence type="ECO:0000256" key="6">
    <source>
        <dbReference type="SAM" id="Phobius"/>
    </source>
</evidence>
<dbReference type="AlphaFoldDB" id="A0A4Y8VUH2"/>
<feature type="transmembrane region" description="Helical" evidence="6">
    <location>
        <begin position="226"/>
        <end position="248"/>
    </location>
</feature>
<proteinExistence type="predicted"/>
<keyword evidence="2" id="KW-1003">Cell membrane</keyword>
<dbReference type="Proteomes" id="UP000297872">
    <property type="component" value="Unassembled WGS sequence"/>
</dbReference>
<comment type="caution">
    <text evidence="7">The sequence shown here is derived from an EMBL/GenBank/DDBJ whole genome shotgun (WGS) entry which is preliminary data.</text>
</comment>
<feature type="transmembrane region" description="Helical" evidence="6">
    <location>
        <begin position="12"/>
        <end position="32"/>
    </location>
</feature>
<evidence type="ECO:0000313" key="8">
    <source>
        <dbReference type="Proteomes" id="UP000297872"/>
    </source>
</evidence>
<feature type="transmembrane region" description="Helical" evidence="6">
    <location>
        <begin position="52"/>
        <end position="73"/>
    </location>
</feature>
<feature type="transmembrane region" description="Helical" evidence="6">
    <location>
        <begin position="128"/>
        <end position="150"/>
    </location>
</feature>
<evidence type="ECO:0000256" key="4">
    <source>
        <dbReference type="ARBA" id="ARBA00022989"/>
    </source>
</evidence>
<name>A0A4Y8VUH2_9BACT</name>
<protein>
    <recommendedName>
        <fullName evidence="9">Polysaccharide biosynthesis protein</fullName>
    </recommendedName>
</protein>
<dbReference type="OrthoDB" id="9769862at2"/>
<sequence length="493" mass="54729">MENKEKEDSYSHILKYTGILGGVQGLSVLVGIVRNKFAALFLGPNGMGMVSLLNSTINMMVSATSFGIPTSAVHEISENYDRAPKQLLESIKLIRSWVLLTAVLGVLVCVCLGPLFNNWTFTWGNHTLHYMLLAPTVGLTILVGGEMAVLKATRQLKALAYSSLYVVAASLIISAPVYYLWGQAGIVFVLNFQAFVQLVCVMRYSLRYYPYLISLRRSYLKSGVHVIRLGIAFVLSGVINSGAEFLVRTYLNNVGDLEEVGLFNACSTLVLVYGGLVFSAMESDYYPRLSCIKGKGSELNACVNRQIEVNTLLISPFIIMLIFGLPILIPLLYDKSFMGILLMAQFAAVSMLFRAVYLPIEYLPLSKGQSFVFLGQETFAVVLLFVFEIIGFNLYGLTGMGIGIVLAYFVEAIAVCIFSRIYYSMAISKSAYLYMGIETLFCLLALTVVVSVDLNFYYWLAAFVFSAMNVCFSLYIIKTKTHLIEKIMARLKR</sequence>
<keyword evidence="4 6" id="KW-1133">Transmembrane helix</keyword>
<evidence type="ECO:0008006" key="9">
    <source>
        <dbReference type="Google" id="ProtNLM"/>
    </source>
</evidence>
<feature type="transmembrane region" description="Helical" evidence="6">
    <location>
        <begin position="94"/>
        <end position="116"/>
    </location>
</feature>
<evidence type="ECO:0000256" key="1">
    <source>
        <dbReference type="ARBA" id="ARBA00004651"/>
    </source>
</evidence>
<keyword evidence="8" id="KW-1185">Reference proteome</keyword>
<feature type="transmembrane region" description="Helical" evidence="6">
    <location>
        <begin position="260"/>
        <end position="280"/>
    </location>
</feature>